<dbReference type="GO" id="GO:0003924">
    <property type="term" value="F:GTPase activity"/>
    <property type="evidence" value="ECO:0007669"/>
    <property type="project" value="InterPro"/>
</dbReference>
<accession>A0A1U7SQC0</accession>
<feature type="signal peptide" evidence="4">
    <location>
        <begin position="1"/>
        <end position="34"/>
    </location>
</feature>
<dbReference type="Proteomes" id="UP000189704">
    <property type="component" value="Unplaced"/>
</dbReference>
<dbReference type="RefSeq" id="XP_008050039.1">
    <property type="nucleotide sequence ID" value="XM_008051848.1"/>
</dbReference>
<evidence type="ECO:0000313" key="6">
    <source>
        <dbReference type="RefSeq" id="XP_008050039.1"/>
    </source>
</evidence>
<dbReference type="Gene3D" id="3.40.50.300">
    <property type="entry name" value="P-loop containing nucleotide triphosphate hydrolases"/>
    <property type="match status" value="1"/>
</dbReference>
<keyword evidence="3" id="KW-0342">GTP-binding</keyword>
<gene>
    <name evidence="6" type="primary">DIRAS3</name>
</gene>
<comment type="subcellular location">
    <subcellularLocation>
        <location evidence="1">Endomembrane system</location>
    </subcellularLocation>
</comment>
<dbReference type="InterPro" id="IPR001806">
    <property type="entry name" value="Small_GTPase"/>
</dbReference>
<sequence length="227" mass="25238">MGNAGFGSKRRLLQQLRLLPALLILRAFVPHRRSRDYRVVVVGAAGVGKSTLMQRWCAAFRDAYLPALAETRCRLLGCSHGVASLHITDSADGRRDPRLQRFAIARGHAFVLVYSVTKRETLEELRPFYELIRKIKGSSLHKFPVVLVGNKSDERGREVTRKEGAAYALEWRCAFVETSAKADVNVQELFHMLLSHEKQPAAGPRVPPGAPPAPSTTEKLLGKCIVM</sequence>
<dbReference type="PANTHER" id="PTHR24070">
    <property type="entry name" value="RAS, DI-RAS, AND RHEB FAMILY MEMBERS OF SMALL GTPASE SUPERFAMILY"/>
    <property type="match status" value="1"/>
</dbReference>
<keyword evidence="2" id="KW-0547">Nucleotide-binding</keyword>
<dbReference type="SMART" id="SM00173">
    <property type="entry name" value="RAS"/>
    <property type="match status" value="1"/>
</dbReference>
<dbReference type="GeneID" id="103253584"/>
<evidence type="ECO:0000256" key="1">
    <source>
        <dbReference type="ARBA" id="ARBA00004308"/>
    </source>
</evidence>
<dbReference type="KEGG" id="csyr:103253584"/>
<protein>
    <submittedName>
        <fullName evidence="6">GTP-binding protein Di-Ras3</fullName>
    </submittedName>
</protein>
<dbReference type="PROSITE" id="PS51419">
    <property type="entry name" value="RAB"/>
    <property type="match status" value="1"/>
</dbReference>
<dbReference type="SMART" id="SM00175">
    <property type="entry name" value="RAB"/>
    <property type="match status" value="1"/>
</dbReference>
<dbReference type="InterPro" id="IPR027417">
    <property type="entry name" value="P-loop_NTPase"/>
</dbReference>
<keyword evidence="4" id="KW-0732">Signal</keyword>
<feature type="chain" id="PRO_5010537451" evidence="4">
    <location>
        <begin position="35"/>
        <end position="227"/>
    </location>
</feature>
<evidence type="ECO:0000256" key="3">
    <source>
        <dbReference type="ARBA" id="ARBA00023134"/>
    </source>
</evidence>
<dbReference type="PRINTS" id="PR00449">
    <property type="entry name" value="RASTRNSFRMNG"/>
</dbReference>
<dbReference type="PROSITE" id="PS51421">
    <property type="entry name" value="RAS"/>
    <property type="match status" value="1"/>
</dbReference>
<reference evidence="6" key="1">
    <citation type="submission" date="2025-08" db="UniProtKB">
        <authorList>
            <consortium name="RefSeq"/>
        </authorList>
    </citation>
    <scope>IDENTIFICATION</scope>
</reference>
<evidence type="ECO:0000256" key="4">
    <source>
        <dbReference type="SAM" id="SignalP"/>
    </source>
</evidence>
<name>A0A1U7SQC0_CARSF</name>
<dbReference type="Pfam" id="PF00071">
    <property type="entry name" value="Ras"/>
    <property type="match status" value="1"/>
</dbReference>
<evidence type="ECO:0000313" key="5">
    <source>
        <dbReference type="Proteomes" id="UP000189704"/>
    </source>
</evidence>
<dbReference type="GO" id="GO:0005525">
    <property type="term" value="F:GTP binding"/>
    <property type="evidence" value="ECO:0007669"/>
    <property type="project" value="UniProtKB-KW"/>
</dbReference>
<dbReference type="OrthoDB" id="265044at2759"/>
<keyword evidence="5" id="KW-1185">Reference proteome</keyword>
<evidence type="ECO:0000256" key="2">
    <source>
        <dbReference type="ARBA" id="ARBA00022741"/>
    </source>
</evidence>
<dbReference type="GO" id="GO:0016020">
    <property type="term" value="C:membrane"/>
    <property type="evidence" value="ECO:0007669"/>
    <property type="project" value="InterPro"/>
</dbReference>
<dbReference type="AlphaFoldDB" id="A0A1U7SQC0"/>
<dbReference type="SMART" id="SM00174">
    <property type="entry name" value="RHO"/>
    <property type="match status" value="1"/>
</dbReference>
<dbReference type="GO" id="GO:0007165">
    <property type="term" value="P:signal transduction"/>
    <property type="evidence" value="ECO:0007669"/>
    <property type="project" value="InterPro"/>
</dbReference>
<dbReference type="GO" id="GO:0012505">
    <property type="term" value="C:endomembrane system"/>
    <property type="evidence" value="ECO:0007669"/>
    <property type="project" value="UniProtKB-SubCell"/>
</dbReference>
<dbReference type="SUPFAM" id="SSF52540">
    <property type="entry name" value="P-loop containing nucleoside triphosphate hydrolases"/>
    <property type="match status" value="1"/>
</dbReference>
<dbReference type="InterPro" id="IPR020849">
    <property type="entry name" value="Small_GTPase_Ras-type"/>
</dbReference>
<dbReference type="CTD" id="9077"/>
<organism evidence="5 6">
    <name type="scientific">Carlito syrichta</name>
    <name type="common">Philippine tarsier</name>
    <name type="synonym">Tarsius syrichta</name>
    <dbReference type="NCBI Taxonomy" id="1868482"/>
    <lineage>
        <taxon>Eukaryota</taxon>
        <taxon>Metazoa</taxon>
        <taxon>Chordata</taxon>
        <taxon>Craniata</taxon>
        <taxon>Vertebrata</taxon>
        <taxon>Euteleostomi</taxon>
        <taxon>Mammalia</taxon>
        <taxon>Eutheria</taxon>
        <taxon>Euarchontoglires</taxon>
        <taxon>Primates</taxon>
        <taxon>Haplorrhini</taxon>
        <taxon>Tarsiiformes</taxon>
        <taxon>Tarsiidae</taxon>
        <taxon>Carlito</taxon>
    </lineage>
</organism>
<proteinExistence type="predicted"/>